<feature type="compositionally biased region" description="Basic and acidic residues" evidence="1">
    <location>
        <begin position="808"/>
        <end position="824"/>
    </location>
</feature>
<dbReference type="OrthoDB" id="1470350at2759"/>
<dbReference type="PANTHER" id="PTHR36459">
    <property type="entry name" value="ORF"/>
    <property type="match status" value="1"/>
</dbReference>
<reference evidence="4" key="1">
    <citation type="submission" date="2022-10" db="EMBL/GenBank/DDBJ databases">
        <authorList>
            <person name="Chen Y."/>
            <person name="Dougan E. K."/>
            <person name="Chan C."/>
            <person name="Rhodes N."/>
            <person name="Thang M."/>
        </authorList>
    </citation>
    <scope>NUCLEOTIDE SEQUENCE</scope>
</reference>
<dbReference type="EMBL" id="CAMXCT020000214">
    <property type="protein sequence ID" value="CAL1128999.1"/>
    <property type="molecule type" value="Genomic_DNA"/>
</dbReference>
<accession>A0A9P1BLM8</accession>
<evidence type="ECO:0000313" key="5">
    <source>
        <dbReference type="EMBL" id="CAL1128999.1"/>
    </source>
</evidence>
<evidence type="ECO:0000256" key="2">
    <source>
        <dbReference type="SAM" id="Phobius"/>
    </source>
</evidence>
<feature type="transmembrane region" description="Helical" evidence="2">
    <location>
        <begin position="30"/>
        <end position="63"/>
    </location>
</feature>
<feature type="region of interest" description="Disordered" evidence="1">
    <location>
        <begin position="536"/>
        <end position="556"/>
    </location>
</feature>
<dbReference type="InterPro" id="IPR005804">
    <property type="entry name" value="FA_desaturase_dom"/>
</dbReference>
<evidence type="ECO:0000313" key="4">
    <source>
        <dbReference type="EMBL" id="CAI3975624.1"/>
    </source>
</evidence>
<keyword evidence="2" id="KW-0812">Transmembrane</keyword>
<feature type="transmembrane region" description="Helical" evidence="2">
    <location>
        <begin position="221"/>
        <end position="241"/>
    </location>
</feature>
<dbReference type="EMBL" id="CAMXCT030000214">
    <property type="protein sequence ID" value="CAL4762936.1"/>
    <property type="molecule type" value="Genomic_DNA"/>
</dbReference>
<dbReference type="Proteomes" id="UP001152797">
    <property type="component" value="Unassembled WGS sequence"/>
</dbReference>
<keyword evidence="7" id="KW-1185">Reference proteome</keyword>
<evidence type="ECO:0000313" key="6">
    <source>
        <dbReference type="EMBL" id="CAL4762936.1"/>
    </source>
</evidence>
<feature type="domain" description="Fatty acid desaturase" evidence="3">
    <location>
        <begin position="145"/>
        <end position="362"/>
    </location>
</feature>
<feature type="transmembrane region" description="Helical" evidence="2">
    <location>
        <begin position="98"/>
        <end position="118"/>
    </location>
</feature>
<organism evidence="4">
    <name type="scientific">Cladocopium goreaui</name>
    <dbReference type="NCBI Taxonomy" id="2562237"/>
    <lineage>
        <taxon>Eukaryota</taxon>
        <taxon>Sar</taxon>
        <taxon>Alveolata</taxon>
        <taxon>Dinophyceae</taxon>
        <taxon>Suessiales</taxon>
        <taxon>Symbiodiniaceae</taxon>
        <taxon>Cladocopium</taxon>
    </lineage>
</organism>
<evidence type="ECO:0000313" key="7">
    <source>
        <dbReference type="Proteomes" id="UP001152797"/>
    </source>
</evidence>
<reference evidence="5" key="2">
    <citation type="submission" date="2024-04" db="EMBL/GenBank/DDBJ databases">
        <authorList>
            <person name="Chen Y."/>
            <person name="Shah S."/>
            <person name="Dougan E. K."/>
            <person name="Thang M."/>
            <person name="Chan C."/>
        </authorList>
    </citation>
    <scope>NUCLEOTIDE SEQUENCE [LARGE SCALE GENOMIC DNA]</scope>
</reference>
<proteinExistence type="predicted"/>
<dbReference type="PANTHER" id="PTHR36459:SF1">
    <property type="entry name" value="FATTY ACID DESATURASE DOMAIN-CONTAINING PROTEIN-RELATED"/>
    <property type="match status" value="1"/>
</dbReference>
<feature type="region of interest" description="Disordered" evidence="1">
    <location>
        <begin position="756"/>
        <end position="837"/>
    </location>
</feature>
<evidence type="ECO:0000259" key="3">
    <source>
        <dbReference type="Pfam" id="PF00487"/>
    </source>
</evidence>
<dbReference type="GO" id="GO:0006629">
    <property type="term" value="P:lipid metabolic process"/>
    <property type="evidence" value="ECO:0007669"/>
    <property type="project" value="InterPro"/>
</dbReference>
<sequence>MASASSKQEKVEGKKVWKPFPWNYLPNKVALIWGAAEVASISPLFAVLIAFNVGWYHICMYVWHHRHFVRCREAIPELVRSVSRPLGRWMLQDPRNHAYLPWFALLSCVPMLFFWAMWRYHHYGFEFSTLVIYHVLRGGPRFRFFGHAHALVHKEGHAHTGHFVKHFWILNYLCEWWIGPFYGVVPNSYSIAHMKIHHRWHNDVDDVHTNLDLDRTKLSSFFIYVPRFSLYWTGLSPVALLAKRKEWRLVRQLLYGMMTYYGVTLILFMWNPVFCIVYWIFTHLEGMILLCAISYLWHAFVEESDPGNQYVNSVTILDGHDNTFNEDYHVVHHHSPSTHWTDAHKHFEANKHKYAEVNATIFRDTEEGMLLQMLFENDWDGMATRFVDLNGKLSHEEKKALLVKRLKHVCGPDGRDGQPAWASQQSLHAFAGGVRCWAASFRNPSAVRHGEELRVSGLPTYWDEYGELFIYWQVHGSRWTVCPRTDDSQKDLLNQVKKGDEVGLAYEEVDPGIWSEYLETGFVTTKGVRLRALEHGPVSSSPSMEGAPQRGKRISRWRKEAQQRAAANGRPRQPKSLEDMKRLLESDPDVEEVFMIQGPKEAGLVVSFRSMRSASDALELGRNLLGDPEVVDKVSHEELQRLREHSRGSYRPNPVRQAVKDVPPPVVPAEQVAERAQMDSSGINGIDLQEALLQQEVKQDQQLQAAAAQLPAAKPEDVQTEKGLSTASLEVNESVQKALKQLQELVPTAQDVAAASVEPATSPRKLEPGGVAVAKSKGARAKAKARAEPEASPVAPVAPPAVVPGVPDSDKPSPKEKKVKDKKEKKAKKLKQKQEME</sequence>
<protein>
    <submittedName>
        <fullName evidence="6">Fatty acid desaturase domain-containing protein</fullName>
    </submittedName>
</protein>
<feature type="non-terminal residue" evidence="4">
    <location>
        <position position="1"/>
    </location>
</feature>
<dbReference type="Pfam" id="PF00487">
    <property type="entry name" value="FA_desaturase"/>
    <property type="match status" value="1"/>
</dbReference>
<name>A0A9P1BLM8_9DINO</name>
<feature type="transmembrane region" description="Helical" evidence="2">
    <location>
        <begin position="253"/>
        <end position="270"/>
    </location>
</feature>
<keyword evidence="2" id="KW-0472">Membrane</keyword>
<keyword evidence="2" id="KW-1133">Transmembrane helix</keyword>
<gene>
    <name evidence="4" type="ORF">C1SCF055_LOCUS3922</name>
</gene>
<dbReference type="EMBL" id="CAMXCT010000214">
    <property type="protein sequence ID" value="CAI3975624.1"/>
    <property type="molecule type" value="Genomic_DNA"/>
</dbReference>
<dbReference type="AlphaFoldDB" id="A0A9P1BLM8"/>
<feature type="region of interest" description="Disordered" evidence="1">
    <location>
        <begin position="642"/>
        <end position="661"/>
    </location>
</feature>
<evidence type="ECO:0000256" key="1">
    <source>
        <dbReference type="SAM" id="MobiDB-lite"/>
    </source>
</evidence>
<comment type="caution">
    <text evidence="4">The sequence shown here is derived from an EMBL/GenBank/DDBJ whole genome shotgun (WGS) entry which is preliminary data.</text>
</comment>